<sequence>MSSDPVQNILLDEEQKDRSGLYSFVLQFVLQGIWKDGLTRRMRDLGCREGTKVVRRMFAIYVPYRASGSCIPLKVELLEVAGQRPMVCDYWDNWRLVHTSRFNFKDVKRKSSFSHTSFQRVPSRMRC</sequence>
<organism evidence="1 2">
    <name type="scientific">Araneus ventricosus</name>
    <name type="common">Orbweaver spider</name>
    <name type="synonym">Epeira ventricosa</name>
    <dbReference type="NCBI Taxonomy" id="182803"/>
    <lineage>
        <taxon>Eukaryota</taxon>
        <taxon>Metazoa</taxon>
        <taxon>Ecdysozoa</taxon>
        <taxon>Arthropoda</taxon>
        <taxon>Chelicerata</taxon>
        <taxon>Arachnida</taxon>
        <taxon>Araneae</taxon>
        <taxon>Araneomorphae</taxon>
        <taxon>Entelegynae</taxon>
        <taxon>Araneoidea</taxon>
        <taxon>Araneidae</taxon>
        <taxon>Araneus</taxon>
    </lineage>
</organism>
<dbReference type="AlphaFoldDB" id="A0A4Y2VID3"/>
<protein>
    <submittedName>
        <fullName evidence="1">Uncharacterized protein</fullName>
    </submittedName>
</protein>
<evidence type="ECO:0000313" key="1">
    <source>
        <dbReference type="EMBL" id="GBO24228.1"/>
    </source>
</evidence>
<comment type="caution">
    <text evidence="1">The sequence shown here is derived from an EMBL/GenBank/DDBJ whole genome shotgun (WGS) entry which is preliminary data.</text>
</comment>
<proteinExistence type="predicted"/>
<evidence type="ECO:0000313" key="2">
    <source>
        <dbReference type="Proteomes" id="UP000499080"/>
    </source>
</evidence>
<dbReference type="EMBL" id="BGPR01047212">
    <property type="protein sequence ID" value="GBO24228.1"/>
    <property type="molecule type" value="Genomic_DNA"/>
</dbReference>
<reference evidence="1 2" key="1">
    <citation type="journal article" date="2019" name="Sci. Rep.">
        <title>Orb-weaving spider Araneus ventricosus genome elucidates the spidroin gene catalogue.</title>
        <authorList>
            <person name="Kono N."/>
            <person name="Nakamura H."/>
            <person name="Ohtoshi R."/>
            <person name="Moran D.A.P."/>
            <person name="Shinohara A."/>
            <person name="Yoshida Y."/>
            <person name="Fujiwara M."/>
            <person name="Mori M."/>
            <person name="Tomita M."/>
            <person name="Arakawa K."/>
        </authorList>
    </citation>
    <scope>NUCLEOTIDE SEQUENCE [LARGE SCALE GENOMIC DNA]</scope>
</reference>
<gene>
    <name evidence="1" type="ORF">AVEN_263030_1</name>
</gene>
<name>A0A4Y2VID3_ARAVE</name>
<dbReference type="Proteomes" id="UP000499080">
    <property type="component" value="Unassembled WGS sequence"/>
</dbReference>
<accession>A0A4Y2VID3</accession>
<keyword evidence="2" id="KW-1185">Reference proteome</keyword>